<evidence type="ECO:0000256" key="1">
    <source>
        <dbReference type="SAM" id="MobiDB-lite"/>
    </source>
</evidence>
<accession>A0ABQ0HTA1</accession>
<evidence type="ECO:0000313" key="2">
    <source>
        <dbReference type="EMBL" id="GAB85503.1"/>
    </source>
</evidence>
<feature type="region of interest" description="Disordered" evidence="1">
    <location>
        <begin position="41"/>
        <end position="62"/>
    </location>
</feature>
<keyword evidence="3" id="KW-1185">Reference proteome</keyword>
<organism evidence="2 3">
    <name type="scientific">Gordonia rubripertincta NBRC 101908</name>
    <dbReference type="NCBI Taxonomy" id="1077975"/>
    <lineage>
        <taxon>Bacteria</taxon>
        <taxon>Bacillati</taxon>
        <taxon>Actinomycetota</taxon>
        <taxon>Actinomycetes</taxon>
        <taxon>Mycobacteriales</taxon>
        <taxon>Gordoniaceae</taxon>
        <taxon>Gordonia</taxon>
    </lineage>
</organism>
<protein>
    <recommendedName>
        <fullName evidence="4">Transposase</fullName>
    </recommendedName>
</protein>
<reference evidence="2 3" key="1">
    <citation type="submission" date="2012-08" db="EMBL/GenBank/DDBJ databases">
        <title>Whole genome shotgun sequence of Gordonia rubripertincta NBRC 101908.</title>
        <authorList>
            <person name="Takarada H."/>
            <person name="Hosoyama A."/>
            <person name="Tsuchikane K."/>
            <person name="Katsumata H."/>
            <person name="Baba S."/>
            <person name="Ohji S."/>
            <person name="Yamazaki S."/>
            <person name="Fujita N."/>
        </authorList>
    </citation>
    <scope>NUCLEOTIDE SEQUENCE [LARGE SCALE GENOMIC DNA]</scope>
    <source>
        <strain evidence="2 3">NBRC 101908</strain>
    </source>
</reference>
<proteinExistence type="predicted"/>
<dbReference type="Proteomes" id="UP000010744">
    <property type="component" value="Unassembled WGS sequence"/>
</dbReference>
<gene>
    <name evidence="2" type="ORF">GORBP_060_00940</name>
</gene>
<evidence type="ECO:0008006" key="4">
    <source>
        <dbReference type="Google" id="ProtNLM"/>
    </source>
</evidence>
<name>A0ABQ0HTA1_GORRU</name>
<feature type="compositionally biased region" description="Low complexity" evidence="1">
    <location>
        <begin position="41"/>
        <end position="56"/>
    </location>
</feature>
<dbReference type="EMBL" id="BAHB01000060">
    <property type="protein sequence ID" value="GAB85503.1"/>
    <property type="molecule type" value="Genomic_DNA"/>
</dbReference>
<comment type="caution">
    <text evidence="2">The sequence shown here is derived from an EMBL/GenBank/DDBJ whole genome shotgun (WGS) entry which is preliminary data.</text>
</comment>
<sequence>MSTNAVTGTLSRIKGFAPRRSDYADLPRSWKTDILAGVTVASSPSPWRSPSASAPASAPPRA</sequence>
<evidence type="ECO:0000313" key="3">
    <source>
        <dbReference type="Proteomes" id="UP000010744"/>
    </source>
</evidence>